<evidence type="ECO:0000259" key="4">
    <source>
        <dbReference type="PROSITE" id="PS50026"/>
    </source>
</evidence>
<dbReference type="CDD" id="cd00054">
    <property type="entry name" value="EGF_CA"/>
    <property type="match status" value="1"/>
</dbReference>
<dbReference type="EMBL" id="JARVKF010000405">
    <property type="protein sequence ID" value="KAK9416679.1"/>
    <property type="molecule type" value="Genomic_DNA"/>
</dbReference>
<proteinExistence type="predicted"/>
<feature type="compositionally biased region" description="Polar residues" evidence="2">
    <location>
        <begin position="475"/>
        <end position="489"/>
    </location>
</feature>
<keyword evidence="6" id="KW-1185">Reference proteome</keyword>
<feature type="compositionally biased region" description="Pro residues" evidence="2">
    <location>
        <begin position="101"/>
        <end position="117"/>
    </location>
</feature>
<gene>
    <name evidence="5" type="ORF">SUNI508_09589</name>
</gene>
<dbReference type="Proteomes" id="UP001408356">
    <property type="component" value="Unassembled WGS sequence"/>
</dbReference>
<comment type="caution">
    <text evidence="5">The sequence shown here is derived from an EMBL/GenBank/DDBJ whole genome shotgun (WGS) entry which is preliminary data.</text>
</comment>
<dbReference type="PANTHER" id="PTHR17178">
    <property type="entry name" value="SECRETORY GRANULE PROTEOGLYCAN CORE PROTEIN"/>
    <property type="match status" value="1"/>
</dbReference>
<evidence type="ECO:0000256" key="1">
    <source>
        <dbReference type="PROSITE-ProRule" id="PRU00076"/>
    </source>
</evidence>
<feature type="compositionally biased region" description="Low complexity" evidence="2">
    <location>
        <begin position="331"/>
        <end position="341"/>
    </location>
</feature>
<keyword evidence="1" id="KW-0245">EGF-like domain</keyword>
<keyword evidence="3" id="KW-0472">Membrane</keyword>
<feature type="transmembrane region" description="Helical" evidence="3">
    <location>
        <begin position="528"/>
        <end position="550"/>
    </location>
</feature>
<evidence type="ECO:0000313" key="5">
    <source>
        <dbReference type="EMBL" id="KAK9416679.1"/>
    </source>
</evidence>
<keyword evidence="1" id="KW-1015">Disulfide bond</keyword>
<evidence type="ECO:0000256" key="3">
    <source>
        <dbReference type="SAM" id="Phobius"/>
    </source>
</evidence>
<comment type="caution">
    <text evidence="1">Lacks conserved residue(s) required for the propagation of feature annotation.</text>
</comment>
<feature type="region of interest" description="Disordered" evidence="2">
    <location>
        <begin position="466"/>
        <end position="522"/>
    </location>
</feature>
<feature type="disulfide bond" evidence="1">
    <location>
        <begin position="597"/>
        <end position="606"/>
    </location>
</feature>
<dbReference type="PROSITE" id="PS01186">
    <property type="entry name" value="EGF_2"/>
    <property type="match status" value="1"/>
</dbReference>
<dbReference type="PANTHER" id="PTHR17178:SF0">
    <property type="entry name" value="SERGLYCIN"/>
    <property type="match status" value="1"/>
</dbReference>
<evidence type="ECO:0000256" key="2">
    <source>
        <dbReference type="SAM" id="MobiDB-lite"/>
    </source>
</evidence>
<dbReference type="InterPro" id="IPR000742">
    <property type="entry name" value="EGF"/>
</dbReference>
<evidence type="ECO:0000313" key="6">
    <source>
        <dbReference type="Proteomes" id="UP001408356"/>
    </source>
</evidence>
<feature type="region of interest" description="Disordered" evidence="2">
    <location>
        <begin position="1"/>
        <end position="200"/>
    </location>
</feature>
<name>A0ABR2UQ67_9PEZI</name>
<keyword evidence="3" id="KW-0812">Transmembrane</keyword>
<feature type="region of interest" description="Disordered" evidence="2">
    <location>
        <begin position="316"/>
        <end position="341"/>
    </location>
</feature>
<reference evidence="5 6" key="1">
    <citation type="journal article" date="2024" name="J. Plant Pathol.">
        <title>Sequence and assembly of the genome of Seiridium unicorne, isolate CBS 538.82, causal agent of cypress canker disease.</title>
        <authorList>
            <person name="Scali E."/>
            <person name="Rocca G.D."/>
            <person name="Danti R."/>
            <person name="Garbelotto M."/>
            <person name="Barberini S."/>
            <person name="Baroncelli R."/>
            <person name="Emiliani G."/>
        </authorList>
    </citation>
    <scope>NUCLEOTIDE SEQUENCE [LARGE SCALE GENOMIC DNA]</scope>
    <source>
        <strain evidence="5 6">BM-138-508</strain>
    </source>
</reference>
<feature type="region of interest" description="Disordered" evidence="2">
    <location>
        <begin position="758"/>
        <end position="791"/>
    </location>
</feature>
<dbReference type="PROSITE" id="PS00022">
    <property type="entry name" value="EGF_1"/>
    <property type="match status" value="1"/>
</dbReference>
<sequence length="865" mass="90803">MSRSQDGRGMDQPFRSGGSVRRARERAEAGLAREGPEPPSSIPRLPIRNPNNIANKPQAPSGLQSRDGNIGLAISKPTPVPQWPLAGPIASPASSEGSEPYRPPAGTVPPQRPPRPSRVPSILDSSRVQDHTPVFQYTPQNPRVSELSVPETPATSSSRPTTQSSVGSIPDFPLPVATPVLPPPRRSVNLGPPPSSRRGNSAFYSTVSYVSPIPEESPKTRSHASYASSAAIPESFGTISPALTRDDNYNDGNYYDDTIAEESVYSDDADERGLVRSASIGRKGKPSLVTTKSSSSEKGEMVPIILPMRPIATPYQEPKSPFQDGTGFLDGSSSSSSGAGSFNRVPTMGAAVTTDNMLGAFEAASASDPSSIRKAASPKPFRLSALRRPPRLNIDAVREAEARGSLTSLPDLIKRATRLAAMMNDGRRPASRFDDLDFPEDIYGRGQERGVSGYDIEKHQSGLSDMLAAFPPPAQANSRRSMRQSTNSWPLPFNGRKSYLANSPGGRGGDEQSPNPGQEKRGRRCCGLPLWGFLLLMFALVLIIAAAIIVPLEFFVIQKRDDATTTAQPELSDCQSQLTCANGGTNVVTDGVCSCICTNGFTGNDCTTSSSEGCTTTSVTSSDSTLTNATLGQAIPRLIQEGQTNFSLPLSATTILSKFNTGNLSCVAENALVTFDGSSTRTTSAAVLNAEVDSDLVQAEKAVSVTVTIMSGVAITLTLDSAASGASIIVSTLTEPLTTSGGSFSTIFATTLTNTASSTPTATTVTATESPTSGTATTTSATQTTSTASPTSTFSVTDQALDFARVAVLFILQSETVQDAVDAQASLQKFFTSASSTAGVTTEQARNITVGGANTVDLVNFLVNA</sequence>
<feature type="compositionally biased region" description="Polar residues" evidence="2">
    <location>
        <begin position="153"/>
        <end position="167"/>
    </location>
</feature>
<organism evidence="5 6">
    <name type="scientific">Seiridium unicorne</name>
    <dbReference type="NCBI Taxonomy" id="138068"/>
    <lineage>
        <taxon>Eukaryota</taxon>
        <taxon>Fungi</taxon>
        <taxon>Dikarya</taxon>
        <taxon>Ascomycota</taxon>
        <taxon>Pezizomycotina</taxon>
        <taxon>Sordariomycetes</taxon>
        <taxon>Xylariomycetidae</taxon>
        <taxon>Amphisphaeriales</taxon>
        <taxon>Sporocadaceae</taxon>
        <taxon>Seiridium</taxon>
    </lineage>
</organism>
<dbReference type="PROSITE" id="PS50026">
    <property type="entry name" value="EGF_3"/>
    <property type="match status" value="1"/>
</dbReference>
<protein>
    <recommendedName>
        <fullName evidence="4">EGF-like domain-containing protein</fullName>
    </recommendedName>
</protein>
<feature type="compositionally biased region" description="Pro residues" evidence="2">
    <location>
        <begin position="180"/>
        <end position="195"/>
    </location>
</feature>
<accession>A0ABR2UQ67</accession>
<feature type="domain" description="EGF-like" evidence="4">
    <location>
        <begin position="570"/>
        <end position="607"/>
    </location>
</feature>
<keyword evidence="3" id="KW-1133">Transmembrane helix</keyword>